<evidence type="ECO:0000313" key="9">
    <source>
        <dbReference type="EMBL" id="GAA0172829.1"/>
    </source>
</evidence>
<gene>
    <name evidence="9" type="ORF">LIER_26574</name>
</gene>
<evidence type="ECO:0000256" key="3">
    <source>
        <dbReference type="ARBA" id="ARBA00023015"/>
    </source>
</evidence>
<keyword evidence="6 7" id="KW-0539">Nucleus</keyword>
<comment type="function">
    <text evidence="7">Transcriptional regulator that specifically binds to GA-rich elements (GAGA-repeats) present in regulatory sequences of genes involved in developmental processes.</text>
</comment>
<name>A0AAV3R8V0_LITER</name>
<evidence type="ECO:0000313" key="10">
    <source>
        <dbReference type="Proteomes" id="UP001454036"/>
    </source>
</evidence>
<dbReference type="GO" id="GO:0005634">
    <property type="term" value="C:nucleus"/>
    <property type="evidence" value="ECO:0007669"/>
    <property type="project" value="UniProtKB-SubCell"/>
</dbReference>
<dbReference type="SMART" id="SM01226">
    <property type="entry name" value="GAGA_bind"/>
    <property type="match status" value="1"/>
</dbReference>
<feature type="compositionally biased region" description="Basic residues" evidence="8">
    <location>
        <begin position="51"/>
        <end position="60"/>
    </location>
</feature>
<dbReference type="PANTHER" id="PTHR31421">
    <property type="entry name" value="PROTEIN BASIC PENTACYSTEINE3"/>
    <property type="match status" value="1"/>
</dbReference>
<proteinExistence type="inferred from homology"/>
<accession>A0AAV3R8V0</accession>
<feature type="region of interest" description="Disordered" evidence="8">
    <location>
        <begin position="30"/>
        <end position="85"/>
    </location>
</feature>
<feature type="compositionally biased region" description="Polar residues" evidence="8">
    <location>
        <begin position="35"/>
        <end position="46"/>
    </location>
</feature>
<comment type="caution">
    <text evidence="9">The sequence shown here is derived from an EMBL/GenBank/DDBJ whole genome shotgun (WGS) entry which is preliminary data.</text>
</comment>
<evidence type="ECO:0000256" key="1">
    <source>
        <dbReference type="ARBA" id="ARBA00004123"/>
    </source>
</evidence>
<dbReference type="Proteomes" id="UP001454036">
    <property type="component" value="Unassembled WGS sequence"/>
</dbReference>
<dbReference type="AlphaFoldDB" id="A0AAV3R8V0"/>
<dbReference type="GO" id="GO:0043565">
    <property type="term" value="F:sequence-specific DNA binding"/>
    <property type="evidence" value="ECO:0007669"/>
    <property type="project" value="TreeGrafter"/>
</dbReference>
<evidence type="ECO:0000256" key="4">
    <source>
        <dbReference type="ARBA" id="ARBA00023125"/>
    </source>
</evidence>
<dbReference type="EMBL" id="BAABME010008304">
    <property type="protein sequence ID" value="GAA0172829.1"/>
    <property type="molecule type" value="Genomic_DNA"/>
</dbReference>
<reference evidence="9 10" key="1">
    <citation type="submission" date="2024-01" db="EMBL/GenBank/DDBJ databases">
        <title>The complete chloroplast genome sequence of Lithospermum erythrorhizon: insights into the phylogenetic relationship among Boraginaceae species and the maternal lineages of purple gromwells.</title>
        <authorList>
            <person name="Okada T."/>
            <person name="Watanabe K."/>
        </authorList>
    </citation>
    <scope>NUCLEOTIDE SEQUENCE [LARGE SCALE GENOMIC DNA]</scope>
</reference>
<evidence type="ECO:0000256" key="2">
    <source>
        <dbReference type="ARBA" id="ARBA00007911"/>
    </source>
</evidence>
<organism evidence="9 10">
    <name type="scientific">Lithospermum erythrorhizon</name>
    <name type="common">Purple gromwell</name>
    <name type="synonym">Lithospermum officinale var. erythrorhizon</name>
    <dbReference type="NCBI Taxonomy" id="34254"/>
    <lineage>
        <taxon>Eukaryota</taxon>
        <taxon>Viridiplantae</taxon>
        <taxon>Streptophyta</taxon>
        <taxon>Embryophyta</taxon>
        <taxon>Tracheophyta</taxon>
        <taxon>Spermatophyta</taxon>
        <taxon>Magnoliopsida</taxon>
        <taxon>eudicotyledons</taxon>
        <taxon>Gunneridae</taxon>
        <taxon>Pentapetalae</taxon>
        <taxon>asterids</taxon>
        <taxon>lamiids</taxon>
        <taxon>Boraginales</taxon>
        <taxon>Boraginaceae</taxon>
        <taxon>Boraginoideae</taxon>
        <taxon>Lithospermeae</taxon>
        <taxon>Lithospermum</taxon>
    </lineage>
</organism>
<keyword evidence="3 7" id="KW-0805">Transcription regulation</keyword>
<dbReference type="PANTHER" id="PTHR31421:SF6">
    <property type="entry name" value="PROTEIN BASIC PENTACYSTEINE7"/>
    <property type="match status" value="1"/>
</dbReference>
<keyword evidence="5 7" id="KW-0804">Transcription</keyword>
<dbReference type="GO" id="GO:0003700">
    <property type="term" value="F:DNA-binding transcription factor activity"/>
    <property type="evidence" value="ECO:0007669"/>
    <property type="project" value="UniProtKB-UniRule"/>
</dbReference>
<comment type="subcellular location">
    <subcellularLocation>
        <location evidence="1 7">Nucleus</location>
    </subcellularLocation>
</comment>
<dbReference type="Pfam" id="PF06217">
    <property type="entry name" value="GAGA_bind"/>
    <property type="match status" value="1"/>
</dbReference>
<dbReference type="InterPro" id="IPR010409">
    <property type="entry name" value="GAGA-bd_tscrpt_act"/>
</dbReference>
<evidence type="ECO:0000256" key="7">
    <source>
        <dbReference type="RuleBase" id="RU367160"/>
    </source>
</evidence>
<evidence type="ECO:0000256" key="8">
    <source>
        <dbReference type="SAM" id="MobiDB-lite"/>
    </source>
</evidence>
<protein>
    <recommendedName>
        <fullName evidence="7">GAGA-binding transcriptional activator</fullName>
    </recommendedName>
</protein>
<dbReference type="GO" id="GO:0009723">
    <property type="term" value="P:response to ethylene"/>
    <property type="evidence" value="ECO:0007669"/>
    <property type="project" value="TreeGrafter"/>
</dbReference>
<evidence type="ECO:0000256" key="5">
    <source>
        <dbReference type="ARBA" id="ARBA00023163"/>
    </source>
</evidence>
<comment type="similarity">
    <text evidence="2 7">Belongs to the BBR/BPC family.</text>
</comment>
<keyword evidence="4 7" id="KW-0238">DNA-binding</keyword>
<sequence length="175" mass="19424">MNYYNPLDAVPICSVSPEFKPSKGARFNYLEPGVKTSNSVAGQSDSEPTRKKQSHKKKSSSAKSTAAETSQKKHPNKAPDDPRYDFSQVPPPFCSCTGIARRCYKYGPGGWQSTCCTTSMSEYPLPMNPSRPGRRFSGRRMKAGAYTKILIKLASKAHDLSYPVDLKNHWGKARQ</sequence>
<keyword evidence="10" id="KW-1185">Reference proteome</keyword>
<evidence type="ECO:0000256" key="6">
    <source>
        <dbReference type="ARBA" id="ARBA00023242"/>
    </source>
</evidence>